<dbReference type="GO" id="GO:0004803">
    <property type="term" value="F:transposase activity"/>
    <property type="evidence" value="ECO:0007669"/>
    <property type="project" value="InterPro"/>
</dbReference>
<dbReference type="NCBIfam" id="NF047646">
    <property type="entry name" value="REP_Tyr_transpos"/>
    <property type="match status" value="1"/>
</dbReference>
<dbReference type="InterPro" id="IPR052715">
    <property type="entry name" value="RAYT_transposase"/>
</dbReference>
<evidence type="ECO:0000313" key="2">
    <source>
        <dbReference type="EMBL" id="NGP75242.1"/>
    </source>
</evidence>
<dbReference type="Gene3D" id="3.30.70.1290">
    <property type="entry name" value="Transposase IS200-like"/>
    <property type="match status" value="1"/>
</dbReference>
<dbReference type="SUPFAM" id="SSF143422">
    <property type="entry name" value="Transposase IS200-like"/>
    <property type="match status" value="1"/>
</dbReference>
<sequence>MKRKTYSEEVNFVTLTVINWIDVFTRRIYNDILIQNLDYCRKRKGLEIFAFVIMTNHLHLIIKSDQCLPAILRDFKTYTSKELVKSITSNPNESRREWMIESFKKAGAINNLNKNHQFWQNGNYPIALFSNKVILQKLDYIHENPVRAGFVDDPSKYYYSSANPNNPLGVKLN</sequence>
<dbReference type="AlphaFoldDB" id="A0A6M1SR82"/>
<comment type="caution">
    <text evidence="2">The sequence shown here is derived from an EMBL/GenBank/DDBJ whole genome shotgun (WGS) entry which is preliminary data.</text>
</comment>
<dbReference type="InterPro" id="IPR036515">
    <property type="entry name" value="Transposase_17_sf"/>
</dbReference>
<name>A0A6M1SR82_9BACT</name>
<gene>
    <name evidence="2" type="ORF">G3570_01245</name>
</gene>
<protein>
    <submittedName>
        <fullName evidence="2">Transposase</fullName>
    </submittedName>
</protein>
<dbReference type="PANTHER" id="PTHR36966:SF1">
    <property type="entry name" value="REP-ASSOCIATED TYROSINE TRANSPOSASE"/>
    <property type="match status" value="1"/>
</dbReference>
<dbReference type="Proteomes" id="UP000473278">
    <property type="component" value="Unassembled WGS sequence"/>
</dbReference>
<dbReference type="RefSeq" id="WP_165138376.1">
    <property type="nucleotide sequence ID" value="NZ_JAALLT010000001.1"/>
</dbReference>
<reference evidence="2 3" key="1">
    <citation type="submission" date="2020-02" db="EMBL/GenBank/DDBJ databases">
        <title>Balneolaceae bacterium YR4-1, complete genome.</title>
        <authorList>
            <person name="Li Y."/>
            <person name="Wu S."/>
        </authorList>
    </citation>
    <scope>NUCLEOTIDE SEQUENCE [LARGE SCALE GENOMIC DNA]</scope>
    <source>
        <strain evidence="2 3">YR4-1</strain>
    </source>
</reference>
<accession>A0A6M1SR82</accession>
<proteinExistence type="predicted"/>
<dbReference type="PANTHER" id="PTHR36966">
    <property type="entry name" value="REP-ASSOCIATED TYROSINE TRANSPOSASE"/>
    <property type="match status" value="1"/>
</dbReference>
<organism evidence="2 3">
    <name type="scientific">Halalkalibaculum roseum</name>
    <dbReference type="NCBI Taxonomy" id="2709311"/>
    <lineage>
        <taxon>Bacteria</taxon>
        <taxon>Pseudomonadati</taxon>
        <taxon>Balneolota</taxon>
        <taxon>Balneolia</taxon>
        <taxon>Balneolales</taxon>
        <taxon>Balneolaceae</taxon>
        <taxon>Halalkalibaculum</taxon>
    </lineage>
</organism>
<evidence type="ECO:0000259" key="1">
    <source>
        <dbReference type="SMART" id="SM01321"/>
    </source>
</evidence>
<keyword evidence="3" id="KW-1185">Reference proteome</keyword>
<evidence type="ECO:0000313" key="3">
    <source>
        <dbReference type="Proteomes" id="UP000473278"/>
    </source>
</evidence>
<dbReference type="SMART" id="SM01321">
    <property type="entry name" value="Y1_Tnp"/>
    <property type="match status" value="1"/>
</dbReference>
<dbReference type="GO" id="GO:0006313">
    <property type="term" value="P:DNA transposition"/>
    <property type="evidence" value="ECO:0007669"/>
    <property type="project" value="InterPro"/>
</dbReference>
<dbReference type="GO" id="GO:0043565">
    <property type="term" value="F:sequence-specific DNA binding"/>
    <property type="evidence" value="ECO:0007669"/>
    <property type="project" value="TreeGrafter"/>
</dbReference>
<dbReference type="Pfam" id="PF01797">
    <property type="entry name" value="Y1_Tnp"/>
    <property type="match status" value="1"/>
</dbReference>
<dbReference type="EMBL" id="JAALLT010000001">
    <property type="protein sequence ID" value="NGP75242.1"/>
    <property type="molecule type" value="Genomic_DNA"/>
</dbReference>
<dbReference type="InterPro" id="IPR002686">
    <property type="entry name" value="Transposase_17"/>
</dbReference>
<feature type="domain" description="Transposase IS200-like" evidence="1">
    <location>
        <begin position="9"/>
        <end position="144"/>
    </location>
</feature>